<accession>A0A428T9A9</accession>
<evidence type="ECO:0000313" key="1">
    <source>
        <dbReference type="EMBL" id="RSL98621.1"/>
    </source>
</evidence>
<comment type="caution">
    <text evidence="1">The sequence shown here is derived from an EMBL/GenBank/DDBJ whole genome shotgun (WGS) entry which is preliminary data.</text>
</comment>
<evidence type="ECO:0000313" key="2">
    <source>
        <dbReference type="Proteomes" id="UP000288429"/>
    </source>
</evidence>
<proteinExistence type="predicted"/>
<name>A0A428T9A9_9HYPO</name>
<dbReference type="EMBL" id="NIZV01000233">
    <property type="protein sequence ID" value="RSL98621.1"/>
    <property type="molecule type" value="Genomic_DNA"/>
</dbReference>
<protein>
    <submittedName>
        <fullName evidence="1">Uncharacterized protein</fullName>
    </submittedName>
</protein>
<organism evidence="1 2">
    <name type="scientific">Fusarium ambrosium</name>
    <dbReference type="NCBI Taxonomy" id="131363"/>
    <lineage>
        <taxon>Eukaryota</taxon>
        <taxon>Fungi</taxon>
        <taxon>Dikarya</taxon>
        <taxon>Ascomycota</taxon>
        <taxon>Pezizomycotina</taxon>
        <taxon>Sordariomycetes</taxon>
        <taxon>Hypocreomycetidae</taxon>
        <taxon>Hypocreales</taxon>
        <taxon>Nectriaceae</taxon>
        <taxon>Fusarium</taxon>
        <taxon>Fusarium solani species complex</taxon>
    </lineage>
</organism>
<dbReference type="AlphaFoldDB" id="A0A428T9A9"/>
<keyword evidence="2" id="KW-1185">Reference proteome</keyword>
<sequence>MASFNEFILDYQVQCSNVLFHVDNFSYDEKKDLSYHAAAGWDKGTAEVDRLWRYMCELGPTVSRALSQYER</sequence>
<gene>
    <name evidence="1" type="ORF">CDV31_012523</name>
</gene>
<reference evidence="1 2" key="1">
    <citation type="submission" date="2017-06" db="EMBL/GenBank/DDBJ databases">
        <title>Cmopartive genomic analysis of Ambrosia Fusariam Clade fungi.</title>
        <authorList>
            <person name="Stajich J.E."/>
            <person name="Carrillo J."/>
            <person name="Kijimoto T."/>
            <person name="Eskalen A."/>
            <person name="O'Donnell K."/>
            <person name="Kasson M."/>
        </authorList>
    </citation>
    <scope>NUCLEOTIDE SEQUENCE [LARGE SCALE GENOMIC DNA]</scope>
    <source>
        <strain evidence="1 2">NRRL 20438</strain>
    </source>
</reference>
<dbReference type="Proteomes" id="UP000288429">
    <property type="component" value="Unassembled WGS sequence"/>
</dbReference>